<dbReference type="EMBL" id="RIAR02000001">
    <property type="protein sequence ID" value="NSL88261.1"/>
    <property type="molecule type" value="Genomic_DNA"/>
</dbReference>
<evidence type="ECO:0000313" key="2">
    <source>
        <dbReference type="Proteomes" id="UP000281028"/>
    </source>
</evidence>
<dbReference type="Proteomes" id="UP000281028">
    <property type="component" value="Unassembled WGS sequence"/>
</dbReference>
<sequence>MLSEQDPDGEMQEGGFVINEYLGLTGYILHSCSRQSFMPLPTRGIRVLFPPV</sequence>
<protein>
    <submittedName>
        <fullName evidence="1">Uncharacterized protein</fullName>
    </submittedName>
</protein>
<keyword evidence="2" id="KW-1185">Reference proteome</keyword>
<dbReference type="AlphaFoldDB" id="A0A9Q5D1Z2"/>
<organism evidence="1 2">
    <name type="scientific">Chitinophaga solisilvae</name>
    <dbReference type="NCBI Taxonomy" id="1233460"/>
    <lineage>
        <taxon>Bacteria</taxon>
        <taxon>Pseudomonadati</taxon>
        <taxon>Bacteroidota</taxon>
        <taxon>Chitinophagia</taxon>
        <taxon>Chitinophagales</taxon>
        <taxon>Chitinophagaceae</taxon>
        <taxon>Chitinophaga</taxon>
    </lineage>
</organism>
<accession>A0A9Q5D1Z2</accession>
<gene>
    <name evidence="1" type="ORF">ECE50_015585</name>
</gene>
<name>A0A9Q5D1Z2_9BACT</name>
<evidence type="ECO:0000313" key="1">
    <source>
        <dbReference type="EMBL" id="NSL88261.1"/>
    </source>
</evidence>
<reference evidence="1" key="1">
    <citation type="submission" date="2020-05" db="EMBL/GenBank/DDBJ databases">
        <title>Chitinophaga laudate sp. nov., isolated from a tropical peat swamp.</title>
        <authorList>
            <person name="Goh C.B.S."/>
            <person name="Lee M.S."/>
            <person name="Parimannan S."/>
            <person name="Pasbakhsh P."/>
            <person name="Yule C.M."/>
            <person name="Rajandas H."/>
            <person name="Loke S."/>
            <person name="Croft L."/>
            <person name="Tan J.B.L."/>
        </authorList>
    </citation>
    <scope>NUCLEOTIDE SEQUENCE</scope>
    <source>
        <strain evidence="1">Mgbs1</strain>
    </source>
</reference>
<comment type="caution">
    <text evidence="1">The sequence shown here is derived from an EMBL/GenBank/DDBJ whole genome shotgun (WGS) entry which is preliminary data.</text>
</comment>
<proteinExistence type="predicted"/>